<dbReference type="EMBL" id="JAUJYN010000014">
    <property type="protein sequence ID" value="KAK1258680.1"/>
    <property type="molecule type" value="Genomic_DNA"/>
</dbReference>
<dbReference type="Proteomes" id="UP001179952">
    <property type="component" value="Unassembled WGS sequence"/>
</dbReference>
<reference evidence="1" key="2">
    <citation type="submission" date="2023-06" db="EMBL/GenBank/DDBJ databases">
        <authorList>
            <person name="Ma L."/>
            <person name="Liu K.-W."/>
            <person name="Li Z."/>
            <person name="Hsiao Y.-Y."/>
            <person name="Qi Y."/>
            <person name="Fu T."/>
            <person name="Tang G."/>
            <person name="Zhang D."/>
            <person name="Sun W.-H."/>
            <person name="Liu D.-K."/>
            <person name="Li Y."/>
            <person name="Chen G.-Z."/>
            <person name="Liu X.-D."/>
            <person name="Liao X.-Y."/>
            <person name="Jiang Y.-T."/>
            <person name="Yu X."/>
            <person name="Hao Y."/>
            <person name="Huang J."/>
            <person name="Zhao X.-W."/>
            <person name="Ke S."/>
            <person name="Chen Y.-Y."/>
            <person name="Wu W.-L."/>
            <person name="Hsu J.-L."/>
            <person name="Lin Y.-F."/>
            <person name="Huang M.-D."/>
            <person name="Li C.-Y."/>
            <person name="Huang L."/>
            <person name="Wang Z.-W."/>
            <person name="Zhao X."/>
            <person name="Zhong W.-Y."/>
            <person name="Peng D.-H."/>
            <person name="Ahmad S."/>
            <person name="Lan S."/>
            <person name="Zhang J.-S."/>
            <person name="Tsai W.-C."/>
            <person name="Van De Peer Y."/>
            <person name="Liu Z.-J."/>
        </authorList>
    </citation>
    <scope>NUCLEOTIDE SEQUENCE</scope>
    <source>
        <strain evidence="1">SCP</strain>
        <tissue evidence="1">Leaves</tissue>
    </source>
</reference>
<evidence type="ECO:0000313" key="2">
    <source>
        <dbReference type="Proteomes" id="UP001179952"/>
    </source>
</evidence>
<comment type="caution">
    <text evidence="1">The sequence shown here is derived from an EMBL/GenBank/DDBJ whole genome shotgun (WGS) entry which is preliminary data.</text>
</comment>
<organism evidence="1 2">
    <name type="scientific">Acorus gramineus</name>
    <name type="common">Dwarf sweet flag</name>
    <dbReference type="NCBI Taxonomy" id="55184"/>
    <lineage>
        <taxon>Eukaryota</taxon>
        <taxon>Viridiplantae</taxon>
        <taxon>Streptophyta</taxon>
        <taxon>Embryophyta</taxon>
        <taxon>Tracheophyta</taxon>
        <taxon>Spermatophyta</taxon>
        <taxon>Magnoliopsida</taxon>
        <taxon>Liliopsida</taxon>
        <taxon>Acoraceae</taxon>
        <taxon>Acorus</taxon>
    </lineage>
</organism>
<protein>
    <submittedName>
        <fullName evidence="1">Uncharacterized protein</fullName>
    </submittedName>
</protein>
<sequence>MMVMTEKQGATDFTSNQYHGTLRQINITGLYVKSISRDFTSNQYHGTLRQINITRKRVELGLHKTLWKTVSSSSAN</sequence>
<name>A0AAV9A3T2_ACOGR</name>
<dbReference type="AlphaFoldDB" id="A0AAV9A3T2"/>
<accession>A0AAV9A3T2</accession>
<reference evidence="1" key="1">
    <citation type="journal article" date="2023" name="Nat. Commun.">
        <title>Diploid and tetraploid genomes of Acorus and the evolution of monocots.</title>
        <authorList>
            <person name="Ma L."/>
            <person name="Liu K.W."/>
            <person name="Li Z."/>
            <person name="Hsiao Y.Y."/>
            <person name="Qi Y."/>
            <person name="Fu T."/>
            <person name="Tang G.D."/>
            <person name="Zhang D."/>
            <person name="Sun W.H."/>
            <person name="Liu D.K."/>
            <person name="Li Y."/>
            <person name="Chen G.Z."/>
            <person name="Liu X.D."/>
            <person name="Liao X.Y."/>
            <person name="Jiang Y.T."/>
            <person name="Yu X."/>
            <person name="Hao Y."/>
            <person name="Huang J."/>
            <person name="Zhao X.W."/>
            <person name="Ke S."/>
            <person name="Chen Y.Y."/>
            <person name="Wu W.L."/>
            <person name="Hsu J.L."/>
            <person name="Lin Y.F."/>
            <person name="Huang M.D."/>
            <person name="Li C.Y."/>
            <person name="Huang L."/>
            <person name="Wang Z.W."/>
            <person name="Zhao X."/>
            <person name="Zhong W.Y."/>
            <person name="Peng D.H."/>
            <person name="Ahmad S."/>
            <person name="Lan S."/>
            <person name="Zhang J.S."/>
            <person name="Tsai W.C."/>
            <person name="Van de Peer Y."/>
            <person name="Liu Z.J."/>
        </authorList>
    </citation>
    <scope>NUCLEOTIDE SEQUENCE</scope>
    <source>
        <strain evidence="1">SCP</strain>
    </source>
</reference>
<proteinExistence type="predicted"/>
<evidence type="ECO:0000313" key="1">
    <source>
        <dbReference type="EMBL" id="KAK1258680.1"/>
    </source>
</evidence>
<gene>
    <name evidence="1" type="ORF">QJS04_geneDACA024807</name>
</gene>
<keyword evidence="2" id="KW-1185">Reference proteome</keyword>